<evidence type="ECO:0000256" key="2">
    <source>
        <dbReference type="ARBA" id="ARBA00003753"/>
    </source>
</evidence>
<feature type="region of interest" description="Cytidylyltransferase" evidence="12">
    <location>
        <begin position="359"/>
        <end position="497"/>
    </location>
</feature>
<sequence>MKAAFLLSRSLVELLEHAPKLHVWVVGDAFLDDYIEGAIKRVSPEAPVQVVNVENQFQRLGGAANVANGLAQLGARVTLAAITGQDAPGHALAELCAEKNIDTQCLIRVPDRPTIRKLRVMSRRQQMIRLDWENPEPIDNQTRQALFDALDHADPPDAILLSDYAKGVLTDNVIQTLVEKGRSRNIPVVVDPKSRDFSRYSRASIIAPNLLEFETAAGRAVDPLDETAVAEAAKSLCENCRLDALLITLGELGMALWSPENGLKRVDTRAREVYDVTGAGDTVVAALGLCLAAKMDFQTAAMIANAAAGIVVGKAGTSTASPAELVECLSPPLENKILDTSTLAEHVRWWRMRKKRIVFTNGCFDLLHVGHLHILNQAAAQGDLLVVGLNTDTSIARLKGADRPLIAEHERASMLAAFDCVDAVVLFDEDTPVNLIHTIKPDVLVKGSDYRMDQVVGREVVEKYGGEVVLVNFLPNQSTSLLIERIRGGPRNSGSLN</sequence>
<evidence type="ECO:0000256" key="11">
    <source>
        <dbReference type="ARBA" id="ARBA00047428"/>
    </source>
</evidence>
<dbReference type="PROSITE" id="PS00583">
    <property type="entry name" value="PFKB_KINASES_1"/>
    <property type="match status" value="1"/>
</dbReference>
<dbReference type="RefSeq" id="WP_181550461.1">
    <property type="nucleotide sequence ID" value="NZ_JACDUS010000002.1"/>
</dbReference>
<comment type="pathway">
    <text evidence="12">Nucleotide-sugar biosynthesis; ADP-L-glycero-beta-D-manno-heptose biosynthesis; ADP-L-glycero-beta-D-manno-heptose from D-glycero-beta-D-manno-heptose 7-phosphate: step 3/4.</text>
</comment>
<feature type="binding site" evidence="12">
    <location>
        <begin position="209"/>
        <end position="212"/>
    </location>
    <ligand>
        <name>ATP</name>
        <dbReference type="ChEBI" id="CHEBI:30616"/>
    </ligand>
</feature>
<dbReference type="InterPro" id="IPR011914">
    <property type="entry name" value="RfaE_dom_II"/>
</dbReference>
<comment type="similarity">
    <text evidence="12">In the N-terminal section; belongs to the carbohydrate kinase PfkB family.</text>
</comment>
<dbReference type="FunFam" id="3.40.1190.20:FF:000002">
    <property type="entry name" value="Bifunctional protein HldE"/>
    <property type="match status" value="1"/>
</dbReference>
<comment type="pathway">
    <text evidence="3">Bacterial outer membrane biogenesis; LPS core biosynthesis.</text>
</comment>
<dbReference type="EC" id="2.7.7.70" evidence="12"/>
<dbReference type="UniPathway" id="UPA00958"/>
<evidence type="ECO:0000256" key="9">
    <source>
        <dbReference type="ARBA" id="ARBA00023268"/>
    </source>
</evidence>
<gene>
    <name evidence="12" type="primary">hldE</name>
    <name evidence="15" type="ORF">HNR65_001124</name>
</gene>
<name>A0A7W0HK81_9BACT</name>
<evidence type="ECO:0000256" key="8">
    <source>
        <dbReference type="ARBA" id="ARBA00022840"/>
    </source>
</evidence>
<evidence type="ECO:0000256" key="1">
    <source>
        <dbReference type="ARBA" id="ARBA00002319"/>
    </source>
</evidence>
<comment type="caution">
    <text evidence="15">The sequence shown here is derived from an EMBL/GenBank/DDBJ whole genome shotgun (WGS) entry which is preliminary data.</text>
</comment>
<dbReference type="PANTHER" id="PTHR46969">
    <property type="entry name" value="BIFUNCTIONAL PROTEIN HLDE"/>
    <property type="match status" value="1"/>
</dbReference>
<dbReference type="EC" id="2.7.1.167" evidence="12"/>
<comment type="similarity">
    <text evidence="12">In the C-terminal section; belongs to the cytidylyltransferase family.</text>
</comment>
<keyword evidence="9 12" id="KW-0511">Multifunctional enzyme</keyword>
<comment type="function">
    <text evidence="1 12">Catalyzes the phosphorylation of D-glycero-D-manno-heptose 7-phosphate at the C-1 position to selectively form D-glycero-beta-D-manno-heptose-1,7-bisphosphate.</text>
</comment>
<feature type="active site" evidence="12">
    <location>
        <position position="281"/>
    </location>
</feature>
<keyword evidence="6 12" id="KW-0547">Nucleotide-binding</keyword>
<dbReference type="NCBIfam" id="TIGR00125">
    <property type="entry name" value="cyt_tran_rel"/>
    <property type="match status" value="1"/>
</dbReference>
<dbReference type="UniPathway" id="UPA00356">
    <property type="reaction ID" value="UER00437"/>
</dbReference>
<keyword evidence="16" id="KW-1185">Reference proteome</keyword>
<dbReference type="Proteomes" id="UP000525298">
    <property type="component" value="Unassembled WGS sequence"/>
</dbReference>
<dbReference type="InterPro" id="IPR011913">
    <property type="entry name" value="RfaE_dom_I"/>
</dbReference>
<keyword evidence="5 12" id="KW-0548">Nucleotidyltransferase</keyword>
<dbReference type="Pfam" id="PF00294">
    <property type="entry name" value="PfkB"/>
    <property type="match status" value="1"/>
</dbReference>
<dbReference type="Gene3D" id="3.40.50.620">
    <property type="entry name" value="HUPs"/>
    <property type="match status" value="1"/>
</dbReference>
<dbReference type="GO" id="GO:0005524">
    <property type="term" value="F:ATP binding"/>
    <property type="evidence" value="ECO:0007669"/>
    <property type="project" value="UniProtKB-UniRule"/>
</dbReference>
<evidence type="ECO:0000256" key="12">
    <source>
        <dbReference type="HAMAP-Rule" id="MF_01603"/>
    </source>
</evidence>
<comment type="pathway">
    <text evidence="12">Nucleotide-sugar biosynthesis; ADP-L-glycero-beta-D-manno-heptose biosynthesis; ADP-L-glycero-beta-D-manno-heptose from D-glycero-beta-D-manno-heptose 7-phosphate: step 1/4.</text>
</comment>
<proteinExistence type="inferred from homology"/>
<comment type="subunit">
    <text evidence="12">Homodimer.</text>
</comment>
<dbReference type="NCBIfam" id="TIGR02198">
    <property type="entry name" value="rfaE_dom_I"/>
    <property type="match status" value="1"/>
</dbReference>
<evidence type="ECO:0000313" key="16">
    <source>
        <dbReference type="Proteomes" id="UP000525298"/>
    </source>
</evidence>
<dbReference type="InterPro" id="IPR002173">
    <property type="entry name" value="Carboh/pur_kinase_PfkB_CS"/>
</dbReference>
<dbReference type="GO" id="GO:0005829">
    <property type="term" value="C:cytosol"/>
    <property type="evidence" value="ECO:0007669"/>
    <property type="project" value="TreeGrafter"/>
</dbReference>
<protein>
    <recommendedName>
        <fullName evidence="12">Bifunctional protein HldE</fullName>
    </recommendedName>
    <domain>
        <recommendedName>
            <fullName evidence="12">D-beta-D-heptose 7-phosphate kinase</fullName>
            <ecNumber evidence="12">2.7.1.167</ecNumber>
        </recommendedName>
        <alternativeName>
            <fullName evidence="12">D-beta-D-heptose 7-phosphotransferase</fullName>
        </alternativeName>
        <alternativeName>
            <fullName evidence="12">D-glycero-beta-D-manno-heptose-7-phosphate kinase</fullName>
        </alternativeName>
    </domain>
    <domain>
        <recommendedName>
            <fullName evidence="12">D-beta-D-heptose 1-phosphate adenylyltransferase</fullName>
            <ecNumber evidence="12">2.7.7.70</ecNumber>
        </recommendedName>
        <alternativeName>
            <fullName evidence="12">D-glycero-beta-D-manno-heptose 1-phosphate adenylyltransferase</fullName>
        </alternativeName>
    </domain>
</protein>
<dbReference type="EMBL" id="JACDUS010000002">
    <property type="protein sequence ID" value="MBA2880806.1"/>
    <property type="molecule type" value="Genomic_DNA"/>
</dbReference>
<reference evidence="15 16" key="1">
    <citation type="submission" date="2020-07" db="EMBL/GenBank/DDBJ databases">
        <title>Genomic Encyclopedia of Type Strains, Phase IV (KMG-IV): sequencing the most valuable type-strain genomes for metagenomic binning, comparative biology and taxonomic classification.</title>
        <authorList>
            <person name="Goeker M."/>
        </authorList>
    </citation>
    <scope>NUCLEOTIDE SEQUENCE [LARGE SCALE GENOMIC DNA]</scope>
    <source>
        <strain evidence="15 16">DSM 17721</strain>
    </source>
</reference>
<feature type="domain" description="Carbohydrate kinase PfkB" evidence="13">
    <location>
        <begin position="47"/>
        <end position="322"/>
    </location>
</feature>
<evidence type="ECO:0000256" key="6">
    <source>
        <dbReference type="ARBA" id="ARBA00022741"/>
    </source>
</evidence>
<comment type="catalytic activity">
    <reaction evidence="12">
        <text>D-glycero-beta-D-manno-heptose 7-phosphate + ATP = D-glycero-beta-D-manno-heptose 1,7-bisphosphate + ADP + H(+)</text>
        <dbReference type="Rhea" id="RHEA:27473"/>
        <dbReference type="ChEBI" id="CHEBI:15378"/>
        <dbReference type="ChEBI" id="CHEBI:30616"/>
        <dbReference type="ChEBI" id="CHEBI:60204"/>
        <dbReference type="ChEBI" id="CHEBI:60208"/>
        <dbReference type="ChEBI" id="CHEBI:456216"/>
        <dbReference type="EC" id="2.7.1.167"/>
    </reaction>
</comment>
<dbReference type="PANTHER" id="PTHR46969:SF1">
    <property type="entry name" value="BIFUNCTIONAL PROTEIN HLDE"/>
    <property type="match status" value="1"/>
</dbReference>
<dbReference type="HAMAP" id="MF_01603">
    <property type="entry name" value="HldE"/>
    <property type="match status" value="1"/>
</dbReference>
<dbReference type="AlphaFoldDB" id="A0A7W0HK81"/>
<organism evidence="15 16">
    <name type="scientific">Desulfosalsimonas propionicica</name>
    <dbReference type="NCBI Taxonomy" id="332175"/>
    <lineage>
        <taxon>Bacteria</taxon>
        <taxon>Pseudomonadati</taxon>
        <taxon>Thermodesulfobacteriota</taxon>
        <taxon>Desulfobacteria</taxon>
        <taxon>Desulfobacterales</taxon>
        <taxon>Desulfosalsimonadaceae</taxon>
        <taxon>Desulfosalsimonas</taxon>
    </lineage>
</organism>
<dbReference type="InterPro" id="IPR011611">
    <property type="entry name" value="PfkB_dom"/>
</dbReference>
<keyword evidence="4 12" id="KW-0808">Transferase</keyword>
<keyword evidence="8 12" id="KW-0067">ATP-binding</keyword>
<comment type="catalytic activity">
    <reaction evidence="11 12">
        <text>D-glycero-beta-D-manno-heptose 1-phosphate + ATP + H(+) = ADP-D-glycero-beta-D-manno-heptose + diphosphate</text>
        <dbReference type="Rhea" id="RHEA:27465"/>
        <dbReference type="ChEBI" id="CHEBI:15378"/>
        <dbReference type="ChEBI" id="CHEBI:30616"/>
        <dbReference type="ChEBI" id="CHEBI:33019"/>
        <dbReference type="ChEBI" id="CHEBI:59967"/>
        <dbReference type="ChEBI" id="CHEBI:61593"/>
        <dbReference type="EC" id="2.7.7.70"/>
    </reaction>
</comment>
<keyword evidence="7 12" id="KW-0418">Kinase</keyword>
<dbReference type="CDD" id="cd01172">
    <property type="entry name" value="RfaE_like"/>
    <property type="match status" value="1"/>
</dbReference>
<evidence type="ECO:0000256" key="5">
    <source>
        <dbReference type="ARBA" id="ARBA00022695"/>
    </source>
</evidence>
<dbReference type="InterPro" id="IPR029056">
    <property type="entry name" value="Ribokinase-like"/>
</dbReference>
<dbReference type="Pfam" id="PF01467">
    <property type="entry name" value="CTP_transf_like"/>
    <property type="match status" value="1"/>
</dbReference>
<dbReference type="GO" id="GO:0033785">
    <property type="term" value="F:heptose 7-phosphate kinase activity"/>
    <property type="evidence" value="ECO:0007669"/>
    <property type="project" value="UniProtKB-UniRule"/>
</dbReference>
<dbReference type="NCBIfam" id="TIGR02199">
    <property type="entry name" value="rfaE_dom_II"/>
    <property type="match status" value="1"/>
</dbReference>
<keyword evidence="10 12" id="KW-0119">Carbohydrate metabolism</keyword>
<evidence type="ECO:0000313" key="15">
    <source>
        <dbReference type="EMBL" id="MBA2880806.1"/>
    </source>
</evidence>
<evidence type="ECO:0000256" key="7">
    <source>
        <dbReference type="ARBA" id="ARBA00022777"/>
    </source>
</evidence>
<comment type="function">
    <text evidence="2 12">Catalyzes the ADP transfer from ATP to D-glycero-beta-D-manno-heptose 1-phosphate, yielding ADP-D-glycero-beta-D-manno-heptose.</text>
</comment>
<feature type="region of interest" description="Ribokinase" evidence="12">
    <location>
        <begin position="1"/>
        <end position="331"/>
    </location>
</feature>
<evidence type="ECO:0000256" key="10">
    <source>
        <dbReference type="ARBA" id="ARBA00023277"/>
    </source>
</evidence>
<dbReference type="InterPro" id="IPR023030">
    <property type="entry name" value="Bifunc_HldE"/>
</dbReference>
<feature type="domain" description="Cytidyltransferase-like" evidence="14">
    <location>
        <begin position="359"/>
        <end position="460"/>
    </location>
</feature>
<dbReference type="GO" id="GO:0033786">
    <property type="term" value="F:heptose-1-phosphate adenylyltransferase activity"/>
    <property type="evidence" value="ECO:0007669"/>
    <property type="project" value="UniProtKB-UniRule"/>
</dbReference>
<dbReference type="SUPFAM" id="SSF53613">
    <property type="entry name" value="Ribokinase-like"/>
    <property type="match status" value="1"/>
</dbReference>
<dbReference type="InterPro" id="IPR014729">
    <property type="entry name" value="Rossmann-like_a/b/a_fold"/>
</dbReference>
<dbReference type="Gene3D" id="3.40.1190.20">
    <property type="match status" value="1"/>
</dbReference>
<evidence type="ECO:0000259" key="13">
    <source>
        <dbReference type="Pfam" id="PF00294"/>
    </source>
</evidence>
<accession>A0A7W0HK81</accession>
<evidence type="ECO:0000259" key="14">
    <source>
        <dbReference type="Pfam" id="PF01467"/>
    </source>
</evidence>
<evidence type="ECO:0000256" key="3">
    <source>
        <dbReference type="ARBA" id="ARBA00004713"/>
    </source>
</evidence>
<dbReference type="GO" id="GO:0097171">
    <property type="term" value="P:ADP-L-glycero-beta-D-manno-heptose biosynthetic process"/>
    <property type="evidence" value="ECO:0007669"/>
    <property type="project" value="UniProtKB-UniPathway"/>
</dbReference>
<dbReference type="InterPro" id="IPR004821">
    <property type="entry name" value="Cyt_trans-like"/>
</dbReference>
<dbReference type="GO" id="GO:0009244">
    <property type="term" value="P:lipopolysaccharide core region biosynthetic process"/>
    <property type="evidence" value="ECO:0007669"/>
    <property type="project" value="UniProtKB-UniPathway"/>
</dbReference>
<dbReference type="SUPFAM" id="SSF52374">
    <property type="entry name" value="Nucleotidylyl transferase"/>
    <property type="match status" value="1"/>
</dbReference>
<evidence type="ECO:0000256" key="4">
    <source>
        <dbReference type="ARBA" id="ARBA00022679"/>
    </source>
</evidence>
<dbReference type="GO" id="GO:0016773">
    <property type="term" value="F:phosphotransferase activity, alcohol group as acceptor"/>
    <property type="evidence" value="ECO:0007669"/>
    <property type="project" value="InterPro"/>
</dbReference>